<proteinExistence type="predicted"/>
<reference evidence="1 3" key="1">
    <citation type="journal article" date="2012" name="Genome Res.">
        <title>Genomic basis of endosymbiont-conferred protection against an insect parasitoid.</title>
        <authorList>
            <person name="Hansen A.K."/>
            <person name="Vorburger C."/>
            <person name="Moran N.A."/>
        </authorList>
    </citation>
    <scope>NUCLEOTIDE SEQUENCE [LARGE SCALE GENOMIC DNA]</scope>
    <source>
        <strain evidence="1">5.15</strain>
        <strain evidence="3">R5.15</strain>
    </source>
</reference>
<keyword evidence="3" id="KW-1185">Reference proteome</keyword>
<dbReference type="EMBL" id="AGCA01000333">
    <property type="protein sequence ID" value="EGY28689.1"/>
    <property type="molecule type" value="Genomic_DNA"/>
</dbReference>
<dbReference type="Proteomes" id="UP000004116">
    <property type="component" value="Unassembled WGS sequence"/>
</dbReference>
<evidence type="ECO:0000313" key="3">
    <source>
        <dbReference type="Proteomes" id="UP000004116"/>
    </source>
</evidence>
<comment type="caution">
    <text evidence="1">The sequence shown here is derived from an EMBL/GenBank/DDBJ whole genome shotgun (WGS) entry which is preliminary data.</text>
</comment>
<dbReference type="EMBL" id="AGCA01000318">
    <property type="protein sequence ID" value="EGY28729.1"/>
    <property type="molecule type" value="Genomic_DNA"/>
</dbReference>
<evidence type="ECO:0000313" key="1">
    <source>
        <dbReference type="EMBL" id="EGY28689.1"/>
    </source>
</evidence>
<name>G2GZY9_9ENTR</name>
<sequence length="34" mass="4079">MTTIIWKRATRPVLDRGNAKYRRHQRRKAAAISR</sequence>
<evidence type="ECO:0000313" key="2">
    <source>
        <dbReference type="EMBL" id="EGY28729.1"/>
    </source>
</evidence>
<accession>G2GZY9</accession>
<gene>
    <name evidence="2" type="ORF">Rin_00013300</name>
    <name evidence="1" type="ORF">Rin_00013690</name>
</gene>
<dbReference type="AlphaFoldDB" id="G2GZY9"/>
<feature type="non-terminal residue" evidence="1">
    <location>
        <position position="34"/>
    </location>
</feature>
<protein>
    <submittedName>
        <fullName evidence="1">Uncharacterized protein</fullName>
    </submittedName>
</protein>
<organism evidence="1 3">
    <name type="scientific">Candidatus Regiella insecticola 5.15</name>
    <dbReference type="NCBI Taxonomy" id="1005043"/>
    <lineage>
        <taxon>Bacteria</taxon>
        <taxon>Pseudomonadati</taxon>
        <taxon>Pseudomonadota</taxon>
        <taxon>Gammaproteobacteria</taxon>
        <taxon>Enterobacterales</taxon>
        <taxon>Enterobacteriaceae</taxon>
        <taxon>aphid secondary symbionts</taxon>
        <taxon>Candidatus Regiella</taxon>
    </lineage>
</organism>